<accession>A0AAU7QQB8</accession>
<dbReference type="SUPFAM" id="SSF52540">
    <property type="entry name" value="P-loop containing nucleoside triphosphate hydrolases"/>
    <property type="match status" value="1"/>
</dbReference>
<evidence type="ECO:0008006" key="2">
    <source>
        <dbReference type="Google" id="ProtNLM"/>
    </source>
</evidence>
<evidence type="ECO:0000313" key="1">
    <source>
        <dbReference type="EMBL" id="XBT18166.1"/>
    </source>
</evidence>
<sequence>MNINIYNSFAGTGKTFNLIKKFLFISIKNKKYNNIILSYTNYSINNIFNKILKNLKDLINYNKKNKILLYLLKKNIKYNKIKKKSIKILKKIFINNNIITLDKFIYNIIIYKTPKIRIQKKYNILNKIDIYIFKYIKLYNNIFNKKNLFFKIKKKINYLLIFKNLINNIYYINNINYVINIFNKYKIVKKKKNNNL</sequence>
<protein>
    <recommendedName>
        <fullName evidence="2">DNA helicase</fullName>
    </recommendedName>
</protein>
<dbReference type="AlphaFoldDB" id="A0AAU7QQB8"/>
<organism evidence="1">
    <name type="scientific">Candidatus Shikimatogenerans sp. Tser</name>
    <dbReference type="NCBI Taxonomy" id="3158568"/>
    <lineage>
        <taxon>Bacteria</taxon>
        <taxon>Pseudomonadati</taxon>
        <taxon>Bacteroidota</taxon>
        <taxon>Flavobacteriia</taxon>
        <taxon>Flavobacteriales</taxon>
        <taxon>Candidatus Shikimatogenerans</taxon>
    </lineage>
</organism>
<dbReference type="InterPro" id="IPR027417">
    <property type="entry name" value="P-loop_NTPase"/>
</dbReference>
<dbReference type="Gene3D" id="3.40.50.300">
    <property type="entry name" value="P-loop containing nucleotide triphosphate hydrolases"/>
    <property type="match status" value="1"/>
</dbReference>
<dbReference type="EMBL" id="CP157893">
    <property type="protein sequence ID" value="XBT18166.1"/>
    <property type="molecule type" value="Genomic_DNA"/>
</dbReference>
<name>A0AAU7QQB8_9FLAO</name>
<gene>
    <name evidence="1" type="ORF">ABNO52_00960</name>
</gene>
<reference evidence="1" key="1">
    <citation type="submission" date="2024-06" db="EMBL/GenBank/DDBJ databases">
        <title>Diversity, functionality, and evolutionary history of bacterial symbionts in false click beetles (Coleoptera, Throscidae).</title>
        <authorList>
            <person name="Wierz J.C."/>
            <person name="Malm H."/>
            <person name="Kaltenpoth M."/>
            <person name="Engl T."/>
        </authorList>
    </citation>
    <scope>NUCLEOTIDE SEQUENCE</scope>
    <source>
        <strain evidence="1">Tser</strain>
    </source>
</reference>
<proteinExistence type="predicted"/>